<evidence type="ECO:0000259" key="13">
    <source>
        <dbReference type="SMART" id="SM01390"/>
    </source>
</evidence>
<dbReference type="InterPro" id="IPR005709">
    <property type="entry name" value="Ribosomal_uS4_bac-type"/>
</dbReference>
<dbReference type="PATRIC" id="fig|1473.5.peg.2984"/>
<evidence type="ECO:0000256" key="4">
    <source>
        <dbReference type="ARBA" id="ARBA00022884"/>
    </source>
</evidence>
<dbReference type="PANTHER" id="PTHR11831:SF4">
    <property type="entry name" value="SMALL RIBOSOMAL SUBUNIT PROTEIN US4M"/>
    <property type="match status" value="1"/>
</dbReference>
<feature type="region of interest" description="Disordered" evidence="11">
    <location>
        <begin position="20"/>
        <end position="49"/>
    </location>
</feature>
<organism evidence="14 15">
    <name type="scientific">Virgibacillus pantothenticus</name>
    <dbReference type="NCBI Taxonomy" id="1473"/>
    <lineage>
        <taxon>Bacteria</taxon>
        <taxon>Bacillati</taxon>
        <taxon>Bacillota</taxon>
        <taxon>Bacilli</taxon>
        <taxon>Bacillales</taxon>
        <taxon>Bacillaceae</taxon>
        <taxon>Virgibacillus</taxon>
    </lineage>
</organism>
<dbReference type="InterPro" id="IPR002942">
    <property type="entry name" value="S4_RNA-bd"/>
</dbReference>
<keyword evidence="6 9" id="KW-0687">Ribonucleoprotein</keyword>
<evidence type="ECO:0000256" key="3">
    <source>
        <dbReference type="ARBA" id="ARBA00022730"/>
    </source>
</evidence>
<evidence type="ECO:0000313" key="14">
    <source>
        <dbReference type="EMBL" id="KNE20803.1"/>
    </source>
</evidence>
<feature type="domain" description="RNA-binding S4" evidence="12">
    <location>
        <begin position="92"/>
        <end position="156"/>
    </location>
</feature>
<accession>A0A0L0QRH3</accession>
<name>A0A0L0QRH3_VIRPA</name>
<dbReference type="NCBIfam" id="TIGR01017">
    <property type="entry name" value="rpsD_bact"/>
    <property type="match status" value="1"/>
</dbReference>
<dbReference type="RefSeq" id="WP_050353389.1">
    <property type="nucleotide sequence ID" value="NZ_BOSN01000009.1"/>
</dbReference>
<feature type="domain" description="Small ribosomal subunit protein uS4 N-terminal" evidence="13">
    <location>
        <begin position="3"/>
        <end position="91"/>
    </location>
</feature>
<dbReference type="Gene3D" id="1.10.1050.10">
    <property type="entry name" value="Ribosomal Protein S4 Delta 41, Chain A, domain 1"/>
    <property type="match status" value="1"/>
</dbReference>
<evidence type="ECO:0000256" key="8">
    <source>
        <dbReference type="ARBA" id="ARBA00035254"/>
    </source>
</evidence>
<dbReference type="CDD" id="cd00165">
    <property type="entry name" value="S4"/>
    <property type="match status" value="1"/>
</dbReference>
<proteinExistence type="inferred from homology"/>
<dbReference type="Proteomes" id="UP000036780">
    <property type="component" value="Unassembled WGS sequence"/>
</dbReference>
<dbReference type="Pfam" id="PF00163">
    <property type="entry name" value="Ribosomal_S4"/>
    <property type="match status" value="1"/>
</dbReference>
<dbReference type="GO" id="GO:0006412">
    <property type="term" value="P:translation"/>
    <property type="evidence" value="ECO:0007669"/>
    <property type="project" value="UniProtKB-UniRule"/>
</dbReference>
<reference evidence="15" key="1">
    <citation type="submission" date="2015-07" db="EMBL/GenBank/DDBJ databases">
        <title>Fjat-10053 dsm26.</title>
        <authorList>
            <person name="Liu B."/>
            <person name="Wang J."/>
            <person name="Zhu Y."/>
            <person name="Liu G."/>
            <person name="Chen Q."/>
            <person name="Chen Z."/>
            <person name="Lan J."/>
            <person name="Che J."/>
            <person name="Ge C."/>
            <person name="Shi H."/>
            <person name="Pan Z."/>
            <person name="Liu X."/>
        </authorList>
    </citation>
    <scope>NUCLEOTIDE SEQUENCE [LARGE SCALE GENOMIC DNA]</scope>
    <source>
        <strain evidence="15">DSM 26</strain>
    </source>
</reference>
<dbReference type="InterPro" id="IPR022801">
    <property type="entry name" value="Ribosomal_uS4"/>
</dbReference>
<dbReference type="EMBL" id="LGTO01000007">
    <property type="protein sequence ID" value="KNE20803.1"/>
    <property type="molecule type" value="Genomic_DNA"/>
</dbReference>
<dbReference type="InterPro" id="IPR018079">
    <property type="entry name" value="Ribosomal_uS4_CS"/>
</dbReference>
<evidence type="ECO:0000256" key="10">
    <source>
        <dbReference type="RuleBase" id="RU003699"/>
    </source>
</evidence>
<evidence type="ECO:0000256" key="7">
    <source>
        <dbReference type="ARBA" id="ARBA00025813"/>
    </source>
</evidence>
<dbReference type="Pfam" id="PF01479">
    <property type="entry name" value="S4"/>
    <property type="match status" value="1"/>
</dbReference>
<dbReference type="PROSITE" id="PS00632">
    <property type="entry name" value="RIBOSOMAL_S4"/>
    <property type="match status" value="1"/>
</dbReference>
<protein>
    <recommendedName>
        <fullName evidence="8 9">Small ribosomal subunit protein uS4</fullName>
    </recommendedName>
</protein>
<dbReference type="GO" id="GO:0042274">
    <property type="term" value="P:ribosomal small subunit biogenesis"/>
    <property type="evidence" value="ECO:0007669"/>
    <property type="project" value="TreeGrafter"/>
</dbReference>
<dbReference type="GeneID" id="66869956"/>
<dbReference type="GO" id="GO:0003735">
    <property type="term" value="F:structural constituent of ribosome"/>
    <property type="evidence" value="ECO:0007669"/>
    <property type="project" value="InterPro"/>
</dbReference>
<keyword evidence="3 9" id="KW-0699">rRNA-binding</keyword>
<evidence type="ECO:0000259" key="12">
    <source>
        <dbReference type="SMART" id="SM00363"/>
    </source>
</evidence>
<dbReference type="AlphaFoldDB" id="A0A0L0QRH3"/>
<dbReference type="Gene3D" id="3.10.290.10">
    <property type="entry name" value="RNA-binding S4 domain"/>
    <property type="match status" value="1"/>
</dbReference>
<dbReference type="GO" id="GO:0015935">
    <property type="term" value="C:small ribosomal subunit"/>
    <property type="evidence" value="ECO:0007669"/>
    <property type="project" value="InterPro"/>
</dbReference>
<dbReference type="FunFam" id="1.10.1050.10:FF:000001">
    <property type="entry name" value="30S ribosomal protein S4"/>
    <property type="match status" value="1"/>
</dbReference>
<dbReference type="GO" id="GO:0019843">
    <property type="term" value="F:rRNA binding"/>
    <property type="evidence" value="ECO:0007669"/>
    <property type="project" value="UniProtKB-UniRule"/>
</dbReference>
<dbReference type="InterPro" id="IPR001912">
    <property type="entry name" value="Ribosomal_uS4_N"/>
</dbReference>
<dbReference type="SMART" id="SM00363">
    <property type="entry name" value="S4"/>
    <property type="match status" value="1"/>
</dbReference>
<dbReference type="PROSITE" id="PS50889">
    <property type="entry name" value="S4"/>
    <property type="match status" value="1"/>
</dbReference>
<dbReference type="NCBIfam" id="NF003717">
    <property type="entry name" value="PRK05327.1"/>
    <property type="match status" value="1"/>
</dbReference>
<keyword evidence="4 9" id="KW-0694">RNA-binding</keyword>
<comment type="function">
    <text evidence="1 9">One of the primary rRNA binding proteins, it binds directly to 16S rRNA where it nucleates assembly of the body of the 30S subunit.</text>
</comment>
<evidence type="ECO:0000256" key="11">
    <source>
        <dbReference type="SAM" id="MobiDB-lite"/>
    </source>
</evidence>
<dbReference type="SUPFAM" id="SSF55174">
    <property type="entry name" value="Alpha-L RNA-binding motif"/>
    <property type="match status" value="1"/>
</dbReference>
<evidence type="ECO:0000256" key="2">
    <source>
        <dbReference type="ARBA" id="ARBA00007465"/>
    </source>
</evidence>
<sequence length="200" mass="23209">MARYTGPVWKKSRRLGISLTGTGKELDKRPYAPGQHGPNQRKKMSEYGLQQQEKQKLRFMYGLNERQFRTLFNKAGKMKGVHGENFMLLLDSRLDNLVYRLGFARTRRQARQLVNHGHITVDGSRVDIPSYMVKPGQVIGLREKSKNLDIVKEAIEVNNFVPDYLSLDEEKLEGTFTRYAEREELPAEINESLIVEFYSR</sequence>
<dbReference type="InterPro" id="IPR036986">
    <property type="entry name" value="S4_RNA-bd_sf"/>
</dbReference>
<comment type="function">
    <text evidence="9">With S5 and S12 plays an important role in translational accuracy.</text>
</comment>
<dbReference type="PANTHER" id="PTHR11831">
    <property type="entry name" value="30S 40S RIBOSOMAL PROTEIN"/>
    <property type="match status" value="1"/>
</dbReference>
<comment type="subunit">
    <text evidence="7 9">Part of the 30S ribosomal subunit. Contacts protein S5. The interaction surface between S4 and S5 is involved in control of translational fidelity.</text>
</comment>
<evidence type="ECO:0000256" key="1">
    <source>
        <dbReference type="ARBA" id="ARBA00003866"/>
    </source>
</evidence>
<keyword evidence="15" id="KW-1185">Reference proteome</keyword>
<dbReference type="FunFam" id="3.10.290.10:FF:000001">
    <property type="entry name" value="30S ribosomal protein S4"/>
    <property type="match status" value="1"/>
</dbReference>
<evidence type="ECO:0000256" key="5">
    <source>
        <dbReference type="ARBA" id="ARBA00022980"/>
    </source>
</evidence>
<comment type="caution">
    <text evidence="14">The sequence shown here is derived from an EMBL/GenBank/DDBJ whole genome shotgun (WGS) entry which is preliminary data.</text>
</comment>
<evidence type="ECO:0000256" key="6">
    <source>
        <dbReference type="ARBA" id="ARBA00023274"/>
    </source>
</evidence>
<dbReference type="HAMAP" id="MF_01306_B">
    <property type="entry name" value="Ribosomal_uS4_B"/>
    <property type="match status" value="1"/>
</dbReference>
<dbReference type="OrthoDB" id="9803672at2"/>
<gene>
    <name evidence="9" type="primary">rpsD</name>
    <name evidence="14" type="ORF">AFK71_21020</name>
</gene>
<dbReference type="SMART" id="SM01390">
    <property type="entry name" value="Ribosomal_S4"/>
    <property type="match status" value="1"/>
</dbReference>
<evidence type="ECO:0000313" key="15">
    <source>
        <dbReference type="Proteomes" id="UP000036780"/>
    </source>
</evidence>
<keyword evidence="5 9" id="KW-0689">Ribosomal protein</keyword>
<evidence type="ECO:0000256" key="9">
    <source>
        <dbReference type="HAMAP-Rule" id="MF_01306"/>
    </source>
</evidence>
<comment type="similarity">
    <text evidence="2 9 10">Belongs to the universal ribosomal protein uS4 family.</text>
</comment>